<feature type="zinc finger region" description="dksA C4-type" evidence="4">
    <location>
        <begin position="81"/>
        <end position="105"/>
    </location>
</feature>
<evidence type="ECO:0000313" key="7">
    <source>
        <dbReference type="Proteomes" id="UP000198891"/>
    </source>
</evidence>
<keyword evidence="1" id="KW-0479">Metal-binding</keyword>
<dbReference type="PANTHER" id="PTHR33823:SF4">
    <property type="entry name" value="GENERAL STRESS PROTEIN 16O"/>
    <property type="match status" value="1"/>
</dbReference>
<dbReference type="PANTHER" id="PTHR33823">
    <property type="entry name" value="RNA POLYMERASE-BINDING TRANSCRIPTION FACTOR DKSA-RELATED"/>
    <property type="match status" value="1"/>
</dbReference>
<accession>A0A1H3U4G9</accession>
<evidence type="ECO:0000256" key="2">
    <source>
        <dbReference type="ARBA" id="ARBA00022771"/>
    </source>
</evidence>
<name>A0A1H3U4G9_9MICO</name>
<reference evidence="6 7" key="1">
    <citation type="submission" date="2016-10" db="EMBL/GenBank/DDBJ databases">
        <authorList>
            <person name="de Groot N.N."/>
        </authorList>
    </citation>
    <scope>NUCLEOTIDE SEQUENCE [LARGE SCALE GENOMIC DNA]</scope>
    <source>
        <strain evidence="6 7">CGMCC 4.3491</strain>
    </source>
</reference>
<dbReference type="InterPro" id="IPR020458">
    <property type="entry name" value="Znf_DskA_TraR_CS"/>
</dbReference>
<dbReference type="Proteomes" id="UP000198891">
    <property type="component" value="Unassembled WGS sequence"/>
</dbReference>
<evidence type="ECO:0000256" key="3">
    <source>
        <dbReference type="ARBA" id="ARBA00022833"/>
    </source>
</evidence>
<dbReference type="EMBL" id="FNPZ01000010">
    <property type="protein sequence ID" value="SDZ56409.1"/>
    <property type="molecule type" value="Genomic_DNA"/>
</dbReference>
<keyword evidence="2" id="KW-0863">Zinc-finger</keyword>
<protein>
    <submittedName>
        <fullName evidence="6">Transcriptional regulator, TraR/DksA family</fullName>
    </submittedName>
</protein>
<dbReference type="PROSITE" id="PS01102">
    <property type="entry name" value="ZF_DKSA_1"/>
    <property type="match status" value="1"/>
</dbReference>
<sequence>MTTLPTPAPIDVTDDDDELTGFRRQLEEQLREREAFIADLDPRAAPHIDLVAWSSTQSALQVVAQINAALLRIDAGTFGTCSRCAGPIAPARLEIIPYADTCVPCHTDGTS</sequence>
<dbReference type="Gene3D" id="1.20.120.910">
    <property type="entry name" value="DksA, coiled-coil domain"/>
    <property type="match status" value="1"/>
</dbReference>
<organism evidence="6 7">
    <name type="scientific">Herbiconiux ginsengi</name>
    <dbReference type="NCBI Taxonomy" id="381665"/>
    <lineage>
        <taxon>Bacteria</taxon>
        <taxon>Bacillati</taxon>
        <taxon>Actinomycetota</taxon>
        <taxon>Actinomycetes</taxon>
        <taxon>Micrococcales</taxon>
        <taxon>Microbacteriaceae</taxon>
        <taxon>Herbiconiux</taxon>
    </lineage>
</organism>
<evidence type="ECO:0000256" key="1">
    <source>
        <dbReference type="ARBA" id="ARBA00022723"/>
    </source>
</evidence>
<evidence type="ECO:0000256" key="4">
    <source>
        <dbReference type="PROSITE-ProRule" id="PRU00510"/>
    </source>
</evidence>
<evidence type="ECO:0000259" key="5">
    <source>
        <dbReference type="Pfam" id="PF01258"/>
    </source>
</evidence>
<dbReference type="InterPro" id="IPR000962">
    <property type="entry name" value="Znf_DskA_TraR"/>
</dbReference>
<dbReference type="RefSeq" id="WP_175494554.1">
    <property type="nucleotide sequence ID" value="NZ_FNPZ01000010.1"/>
</dbReference>
<keyword evidence="3" id="KW-0862">Zinc</keyword>
<dbReference type="AlphaFoldDB" id="A0A1H3U4G9"/>
<dbReference type="PROSITE" id="PS51128">
    <property type="entry name" value="ZF_DKSA_2"/>
    <property type="match status" value="1"/>
</dbReference>
<proteinExistence type="predicted"/>
<dbReference type="Pfam" id="PF01258">
    <property type="entry name" value="zf-dskA_traR"/>
    <property type="match status" value="1"/>
</dbReference>
<evidence type="ECO:0000313" key="6">
    <source>
        <dbReference type="EMBL" id="SDZ56409.1"/>
    </source>
</evidence>
<feature type="domain" description="Zinc finger DksA/TraR C4-type" evidence="5">
    <location>
        <begin position="76"/>
        <end position="107"/>
    </location>
</feature>
<gene>
    <name evidence="6" type="ORF">SAMN05216554_0027</name>
</gene>
<dbReference type="STRING" id="381665.SAMN05216554_0027"/>
<dbReference type="GO" id="GO:0008270">
    <property type="term" value="F:zinc ion binding"/>
    <property type="evidence" value="ECO:0007669"/>
    <property type="project" value="UniProtKB-KW"/>
</dbReference>
<dbReference type="SUPFAM" id="SSF57716">
    <property type="entry name" value="Glucocorticoid receptor-like (DNA-binding domain)"/>
    <property type="match status" value="1"/>
</dbReference>
<keyword evidence="7" id="KW-1185">Reference proteome</keyword>